<sequence>MPYDAVITHEEIKKLLGFLPYFQDSNSTFYRVINGYMAESEEVRKFREELNQTGFLMVFNWHEWLSDHEEFKDLDNDIHDKIMSSDLDTLRKLMTSYIRGDRFNEGLFISAILKGHIRDVLLRLQELKDSHE</sequence>
<dbReference type="Proteomes" id="UP001597262">
    <property type="component" value="Unassembled WGS sequence"/>
</dbReference>
<dbReference type="Pfam" id="PF20118">
    <property type="entry name" value="DUF6508"/>
    <property type="match status" value="1"/>
</dbReference>
<protein>
    <submittedName>
        <fullName evidence="1">DUF6508 domain-containing protein</fullName>
    </submittedName>
</protein>
<dbReference type="InterPro" id="IPR045425">
    <property type="entry name" value="DUF6508"/>
</dbReference>
<proteinExistence type="predicted"/>
<reference evidence="2" key="1">
    <citation type="journal article" date="2019" name="Int. J. Syst. Evol. Microbiol.">
        <title>The Global Catalogue of Microorganisms (GCM) 10K type strain sequencing project: providing services to taxonomists for standard genome sequencing and annotation.</title>
        <authorList>
            <consortium name="The Broad Institute Genomics Platform"/>
            <consortium name="The Broad Institute Genome Sequencing Center for Infectious Disease"/>
            <person name="Wu L."/>
            <person name="Ma J."/>
        </authorList>
    </citation>
    <scope>NUCLEOTIDE SEQUENCE [LARGE SCALE GENOMIC DNA]</scope>
    <source>
        <strain evidence="2">CCUG 59189</strain>
    </source>
</reference>
<dbReference type="EMBL" id="JBHTLM010000006">
    <property type="protein sequence ID" value="MFD1176613.1"/>
    <property type="molecule type" value="Genomic_DNA"/>
</dbReference>
<dbReference type="RefSeq" id="WP_379319069.1">
    <property type="nucleotide sequence ID" value="NZ_JBHTLM010000006.1"/>
</dbReference>
<evidence type="ECO:0000313" key="2">
    <source>
        <dbReference type="Proteomes" id="UP001597262"/>
    </source>
</evidence>
<accession>A0ABW3RVS6</accession>
<name>A0ABW3RVS6_9BACL</name>
<organism evidence="1 2">
    <name type="scientific">Paenibacillus puldeungensis</name>
    <dbReference type="NCBI Taxonomy" id="696536"/>
    <lineage>
        <taxon>Bacteria</taxon>
        <taxon>Bacillati</taxon>
        <taxon>Bacillota</taxon>
        <taxon>Bacilli</taxon>
        <taxon>Bacillales</taxon>
        <taxon>Paenibacillaceae</taxon>
        <taxon>Paenibacillus</taxon>
    </lineage>
</organism>
<evidence type="ECO:0000313" key="1">
    <source>
        <dbReference type="EMBL" id="MFD1176613.1"/>
    </source>
</evidence>
<comment type="caution">
    <text evidence="1">The sequence shown here is derived from an EMBL/GenBank/DDBJ whole genome shotgun (WGS) entry which is preliminary data.</text>
</comment>
<gene>
    <name evidence="1" type="ORF">ACFQ3W_09915</name>
</gene>
<keyword evidence="2" id="KW-1185">Reference proteome</keyword>